<dbReference type="InterPro" id="IPR008915">
    <property type="entry name" value="Peptidase_M50"/>
</dbReference>
<feature type="transmembrane region" description="Helical" evidence="11">
    <location>
        <begin position="39"/>
        <end position="58"/>
    </location>
</feature>
<comment type="subcellular location">
    <subcellularLocation>
        <location evidence="2">Membrane</location>
        <topology evidence="2">Multi-pass membrane protein</topology>
    </subcellularLocation>
</comment>
<feature type="transmembrane region" description="Helical" evidence="11">
    <location>
        <begin position="111"/>
        <end position="135"/>
    </location>
</feature>
<dbReference type="SMART" id="SM00228">
    <property type="entry name" value="PDZ"/>
    <property type="match status" value="1"/>
</dbReference>
<feature type="transmembrane region" description="Helical" evidence="11">
    <location>
        <begin position="382"/>
        <end position="405"/>
    </location>
</feature>
<dbReference type="InterPro" id="IPR004387">
    <property type="entry name" value="Pept_M50_Zn"/>
</dbReference>
<feature type="domain" description="PDZ" evidence="12">
    <location>
        <begin position="218"/>
        <end position="286"/>
    </location>
</feature>
<dbReference type="PANTHER" id="PTHR42837:SF2">
    <property type="entry name" value="MEMBRANE METALLOPROTEASE ARASP2, CHLOROPLASTIC-RELATED"/>
    <property type="match status" value="1"/>
</dbReference>
<dbReference type="CDD" id="cd06163">
    <property type="entry name" value="S2P-M50_PDZ_RseP-like"/>
    <property type="match status" value="1"/>
</dbReference>
<evidence type="ECO:0000256" key="10">
    <source>
        <dbReference type="ARBA" id="ARBA00023136"/>
    </source>
</evidence>
<evidence type="ECO:0000256" key="9">
    <source>
        <dbReference type="ARBA" id="ARBA00023049"/>
    </source>
</evidence>
<evidence type="ECO:0000256" key="5">
    <source>
        <dbReference type="ARBA" id="ARBA00022692"/>
    </source>
</evidence>
<dbReference type="InterPro" id="IPR036034">
    <property type="entry name" value="PDZ_sf"/>
</dbReference>
<dbReference type="Proteomes" id="UP000831113">
    <property type="component" value="Chromosome"/>
</dbReference>
<evidence type="ECO:0000259" key="12">
    <source>
        <dbReference type="SMART" id="SM00228"/>
    </source>
</evidence>
<dbReference type="PANTHER" id="PTHR42837">
    <property type="entry name" value="REGULATOR OF SIGMA-E PROTEASE RSEP"/>
    <property type="match status" value="1"/>
</dbReference>
<evidence type="ECO:0000256" key="4">
    <source>
        <dbReference type="ARBA" id="ARBA00022670"/>
    </source>
</evidence>
<keyword evidence="9 11" id="KW-0482">Metalloprotease</keyword>
<evidence type="ECO:0000256" key="8">
    <source>
        <dbReference type="ARBA" id="ARBA00022989"/>
    </source>
</evidence>
<dbReference type="EMBL" id="CP094669">
    <property type="protein sequence ID" value="UOG73910.1"/>
    <property type="molecule type" value="Genomic_DNA"/>
</dbReference>
<keyword evidence="10 11" id="KW-0472">Membrane</keyword>
<keyword evidence="14" id="KW-1185">Reference proteome</keyword>
<gene>
    <name evidence="13" type="primary">rseP</name>
    <name evidence="13" type="ORF">MTX78_17530</name>
</gene>
<comment type="similarity">
    <text evidence="3 11">Belongs to the peptidase M50B family.</text>
</comment>
<protein>
    <recommendedName>
        <fullName evidence="11">Zinc metalloprotease</fullName>
        <ecNumber evidence="11">3.4.24.-</ecNumber>
    </recommendedName>
</protein>
<proteinExistence type="inferred from homology"/>
<sequence>METLIMVGNLLLGLSLLVGLHEFGHFAAAKYFKIRVDKFYIFFDFLFPLPNVLNFALLKKKVGETEYGIGWFPLGGYVAIHGMIDETQDAEALAAEPQPDEFRAKPAWQRLIVMLGGIIMNVLTGIVVFTLLTFIQGESYLPASEARFGVVPNGLGREIGFRTGDKIVKINGRPFTEFDEVRSPDFLLGDNSYYTVERDGKLLDLNLPSRFMDKLTANGDSLFIAPRLPFVVGRVVAGQPAADAGLKPGDKLVRIADRPVQYFDELQAALLAQAGKPTAVGIVRNGQPQTLTVKVTSAGKMGFEPKPLLHYSTRHYGFVESIPLGIKNAFGIIAVQAKAIGKIFKGQASAVDSLGGPVEIAQQYGGQWDWLRFWVLTGSLSMVLAFMNLLPIPALDGGHVLFLLYEMIAGRKPSDKFLENAQKVGTLMIMALMIFVLFKPLIKVFLK</sequence>
<accession>A0ABY4CUG6</accession>
<keyword evidence="6 11" id="KW-0378">Hydrolase</keyword>
<comment type="cofactor">
    <cofactor evidence="1 11">
        <name>Zn(2+)</name>
        <dbReference type="ChEBI" id="CHEBI:29105"/>
    </cofactor>
</comment>
<evidence type="ECO:0000256" key="2">
    <source>
        <dbReference type="ARBA" id="ARBA00004141"/>
    </source>
</evidence>
<dbReference type="Pfam" id="PF02163">
    <property type="entry name" value="Peptidase_M50"/>
    <property type="match status" value="1"/>
</dbReference>
<dbReference type="CDD" id="cd23081">
    <property type="entry name" value="cpPDZ_EcRseP-like"/>
    <property type="match status" value="1"/>
</dbReference>
<feature type="transmembrane region" description="Helical" evidence="11">
    <location>
        <begin position="426"/>
        <end position="446"/>
    </location>
</feature>
<evidence type="ECO:0000313" key="13">
    <source>
        <dbReference type="EMBL" id="UOG73910.1"/>
    </source>
</evidence>
<evidence type="ECO:0000256" key="6">
    <source>
        <dbReference type="ARBA" id="ARBA00022801"/>
    </source>
</evidence>
<keyword evidence="11" id="KW-0479">Metal-binding</keyword>
<keyword evidence="7 11" id="KW-0862">Zinc</keyword>
<dbReference type="Gene3D" id="2.30.42.10">
    <property type="match status" value="2"/>
</dbReference>
<evidence type="ECO:0000256" key="7">
    <source>
        <dbReference type="ARBA" id="ARBA00022833"/>
    </source>
</evidence>
<dbReference type="InterPro" id="IPR001478">
    <property type="entry name" value="PDZ"/>
</dbReference>
<organism evidence="13 14">
    <name type="scientific">Hymenobacter tibetensis</name>
    <dbReference type="NCBI Taxonomy" id="497967"/>
    <lineage>
        <taxon>Bacteria</taxon>
        <taxon>Pseudomonadati</taxon>
        <taxon>Bacteroidota</taxon>
        <taxon>Cytophagia</taxon>
        <taxon>Cytophagales</taxon>
        <taxon>Hymenobacteraceae</taxon>
        <taxon>Hymenobacter</taxon>
    </lineage>
</organism>
<name>A0ABY4CUG6_9BACT</name>
<keyword evidence="4" id="KW-0645">Protease</keyword>
<dbReference type="RefSeq" id="WP_243796986.1">
    <property type="nucleotide sequence ID" value="NZ_CP094669.1"/>
</dbReference>
<dbReference type="NCBIfam" id="TIGR00054">
    <property type="entry name" value="RIP metalloprotease RseP"/>
    <property type="match status" value="1"/>
</dbReference>
<dbReference type="GO" id="GO:0008237">
    <property type="term" value="F:metallopeptidase activity"/>
    <property type="evidence" value="ECO:0007669"/>
    <property type="project" value="UniProtKB-KW"/>
</dbReference>
<evidence type="ECO:0000256" key="11">
    <source>
        <dbReference type="RuleBase" id="RU362031"/>
    </source>
</evidence>
<dbReference type="Pfam" id="PF17820">
    <property type="entry name" value="PDZ_6"/>
    <property type="match status" value="1"/>
</dbReference>
<reference evidence="13 14" key="1">
    <citation type="submission" date="2022-03" db="EMBL/GenBank/DDBJ databases">
        <title>Hymenobactersp. isolated from the air.</title>
        <authorList>
            <person name="Won M."/>
            <person name="Kwon S.-W."/>
        </authorList>
    </citation>
    <scope>NUCLEOTIDE SEQUENCE [LARGE SCALE GENOMIC DNA]</scope>
    <source>
        <strain evidence="13 14">KACC 21982</strain>
    </source>
</reference>
<evidence type="ECO:0000313" key="14">
    <source>
        <dbReference type="Proteomes" id="UP000831113"/>
    </source>
</evidence>
<evidence type="ECO:0000256" key="3">
    <source>
        <dbReference type="ARBA" id="ARBA00007931"/>
    </source>
</evidence>
<dbReference type="SUPFAM" id="SSF50156">
    <property type="entry name" value="PDZ domain-like"/>
    <property type="match status" value="2"/>
</dbReference>
<dbReference type="EC" id="3.4.24.-" evidence="11"/>
<keyword evidence="5 11" id="KW-0812">Transmembrane</keyword>
<evidence type="ECO:0000256" key="1">
    <source>
        <dbReference type="ARBA" id="ARBA00001947"/>
    </source>
</evidence>
<keyword evidence="8 11" id="KW-1133">Transmembrane helix</keyword>
<dbReference type="InterPro" id="IPR041489">
    <property type="entry name" value="PDZ_6"/>
</dbReference>